<dbReference type="Gene3D" id="3.50.7.10">
    <property type="entry name" value="GroEL"/>
    <property type="match status" value="1"/>
</dbReference>
<dbReference type="PROSITE" id="PS00296">
    <property type="entry name" value="CHAPERONINS_CPN60"/>
    <property type="match status" value="1"/>
</dbReference>
<dbReference type="SUPFAM" id="SSF54849">
    <property type="entry name" value="GroEL-intermediate domain like"/>
    <property type="match status" value="1"/>
</dbReference>
<dbReference type="GO" id="GO:0005524">
    <property type="term" value="F:ATP binding"/>
    <property type="evidence" value="ECO:0007669"/>
    <property type="project" value="UniProtKB-KW"/>
</dbReference>
<comment type="caution">
    <text evidence="6">The sequence shown here is derived from an EMBL/GenBank/DDBJ whole genome shotgun (WGS) entry which is preliminary data.</text>
</comment>
<evidence type="ECO:0000256" key="3">
    <source>
        <dbReference type="ARBA" id="ARBA00022840"/>
    </source>
</evidence>
<dbReference type="AlphaFoldDB" id="A0ABD3EIW6"/>
<dbReference type="Pfam" id="PF00118">
    <property type="entry name" value="Cpn60_TCP1"/>
    <property type="match status" value="1"/>
</dbReference>
<name>A0ABD3EIW6_9LAMI</name>
<dbReference type="NCBIfam" id="TIGR02348">
    <property type="entry name" value="GroEL"/>
    <property type="match status" value="1"/>
</dbReference>
<keyword evidence="4" id="KW-0143">Chaperone</keyword>
<dbReference type="FunFam" id="3.50.7.10:FF:000001">
    <property type="entry name" value="60 kDa chaperonin"/>
    <property type="match status" value="1"/>
</dbReference>
<dbReference type="InterPro" id="IPR002423">
    <property type="entry name" value="Cpn60/GroEL/TCP-1"/>
</dbReference>
<dbReference type="NCBIfam" id="NF009488">
    <property type="entry name" value="PRK12850.1"/>
    <property type="match status" value="1"/>
</dbReference>
<dbReference type="Proteomes" id="UP001632038">
    <property type="component" value="Unassembled WGS sequence"/>
</dbReference>
<dbReference type="Gene3D" id="1.10.560.10">
    <property type="entry name" value="GroEL-like equatorial domain"/>
    <property type="match status" value="1"/>
</dbReference>
<evidence type="ECO:0000256" key="1">
    <source>
        <dbReference type="ARBA" id="ARBA00006607"/>
    </source>
</evidence>
<keyword evidence="7" id="KW-1185">Reference proteome</keyword>
<evidence type="ECO:0000313" key="6">
    <source>
        <dbReference type="EMBL" id="KAL3654343.1"/>
    </source>
</evidence>
<dbReference type="NCBIfam" id="NF000592">
    <property type="entry name" value="PRK00013.1"/>
    <property type="match status" value="1"/>
</dbReference>
<dbReference type="InterPro" id="IPR027409">
    <property type="entry name" value="GroEL-like_apical_dom_sf"/>
</dbReference>
<keyword evidence="2" id="KW-0547">Nucleotide-binding</keyword>
<dbReference type="InterPro" id="IPR027410">
    <property type="entry name" value="TCP-1-like_intermed_sf"/>
</dbReference>
<dbReference type="Gene3D" id="3.30.260.10">
    <property type="entry name" value="TCP-1-like chaperonin intermediate domain"/>
    <property type="match status" value="1"/>
</dbReference>
<evidence type="ECO:0000313" key="7">
    <source>
        <dbReference type="Proteomes" id="UP001632038"/>
    </source>
</evidence>
<dbReference type="EMBL" id="JAVIJP010000005">
    <property type="protein sequence ID" value="KAL3654343.1"/>
    <property type="molecule type" value="Genomic_DNA"/>
</dbReference>
<dbReference type="PANTHER" id="PTHR45633">
    <property type="entry name" value="60 KDA HEAT SHOCK PROTEIN, MITOCHONDRIAL"/>
    <property type="match status" value="1"/>
</dbReference>
<dbReference type="CDD" id="cd03344">
    <property type="entry name" value="GroEL"/>
    <property type="match status" value="1"/>
</dbReference>
<dbReference type="NCBIfam" id="NF009489">
    <property type="entry name" value="PRK12851.1"/>
    <property type="match status" value="1"/>
</dbReference>
<evidence type="ECO:0000256" key="4">
    <source>
        <dbReference type="ARBA" id="ARBA00023186"/>
    </source>
</evidence>
<evidence type="ECO:0000256" key="5">
    <source>
        <dbReference type="RuleBase" id="RU000418"/>
    </source>
</evidence>
<dbReference type="SUPFAM" id="SSF52029">
    <property type="entry name" value="GroEL apical domain-like"/>
    <property type="match status" value="1"/>
</dbReference>
<sequence>MTCSFKPLPAIPTIFKKPSNSNLNAKAVAKELYFNHDGSTTKKLLAGVNKVAELIGVTMGPKGRNVVLQNKYGPPKIVNDGETVLKQVKIELDDPVENVGVKLVRQAGAKTNDLAGDGCTTSIVLAQGLIAEGVKVVAAGLNPVQVSRGIEKTARAIITELKLMSKEVEDHELADVAAVSAGNDYAIGNMISDALRQVGRHGVVTIEKGNYAENSLEIVEGMQFDRGYLSPYFVTDRQKMTVEFHDCKLLLVDKKIADPKEMFKILDNAVKEQYPIVIVAEGIEQEALAPVIRNKLKGNIKAAAIKAPAFGERKSHYLDDIAALTGGMVIRDEMGLTLENANKDMLGSASKVVITKDSTLIVTDGSTREVVNERVSQLQKLVENTVEKFQKKILNERIARLSGGIAIIQVGAQTVVELKDKQLRVEDALNATKAAIEEGIVVGGGCCLLRLSTKIGSIKEHLDNEEQKIGADILRRALLYPARQIAKNAGMNGNTVITKILSSDDVKFGYNAATDRYEDLMAARIIDPTKVVRCCLEHAVSVARTFLIADAVVVEIKEPMPKLPRFMKNPMPTSVLDHLTL</sequence>
<dbReference type="InterPro" id="IPR027413">
    <property type="entry name" value="GROEL-like_equatorial_sf"/>
</dbReference>
<evidence type="ECO:0000256" key="2">
    <source>
        <dbReference type="ARBA" id="ARBA00022741"/>
    </source>
</evidence>
<dbReference type="InterPro" id="IPR001844">
    <property type="entry name" value="Cpn60/GroEL"/>
</dbReference>
<dbReference type="PRINTS" id="PR00298">
    <property type="entry name" value="CHAPERONIN60"/>
</dbReference>
<proteinExistence type="inferred from homology"/>
<dbReference type="InterPro" id="IPR018370">
    <property type="entry name" value="Chaperonin_Cpn60_CS"/>
</dbReference>
<protein>
    <submittedName>
        <fullName evidence="6">Uncharacterized protein</fullName>
    </submittedName>
</protein>
<keyword evidence="3" id="KW-0067">ATP-binding</keyword>
<comment type="similarity">
    <text evidence="1 5">Belongs to the chaperonin (HSP60) family.</text>
</comment>
<reference evidence="7" key="1">
    <citation type="journal article" date="2024" name="IScience">
        <title>Strigolactones Initiate the Formation of Haustorium-like Structures in Castilleja.</title>
        <authorList>
            <person name="Buerger M."/>
            <person name="Peterson D."/>
            <person name="Chory J."/>
        </authorList>
    </citation>
    <scope>NUCLEOTIDE SEQUENCE [LARGE SCALE GENOMIC DNA]</scope>
</reference>
<organism evidence="6 7">
    <name type="scientific">Castilleja foliolosa</name>
    <dbReference type="NCBI Taxonomy" id="1961234"/>
    <lineage>
        <taxon>Eukaryota</taxon>
        <taxon>Viridiplantae</taxon>
        <taxon>Streptophyta</taxon>
        <taxon>Embryophyta</taxon>
        <taxon>Tracheophyta</taxon>
        <taxon>Spermatophyta</taxon>
        <taxon>Magnoliopsida</taxon>
        <taxon>eudicotyledons</taxon>
        <taxon>Gunneridae</taxon>
        <taxon>Pentapetalae</taxon>
        <taxon>asterids</taxon>
        <taxon>lamiids</taxon>
        <taxon>Lamiales</taxon>
        <taxon>Orobanchaceae</taxon>
        <taxon>Pedicularideae</taxon>
        <taxon>Castillejinae</taxon>
        <taxon>Castilleja</taxon>
    </lineage>
</organism>
<gene>
    <name evidence="6" type="ORF">CASFOL_004024</name>
</gene>
<accession>A0ABD3EIW6</accession>
<dbReference type="SUPFAM" id="SSF48592">
    <property type="entry name" value="GroEL equatorial domain-like"/>
    <property type="match status" value="1"/>
</dbReference>
<dbReference type="NCBIfam" id="NF009487">
    <property type="entry name" value="PRK12849.1"/>
    <property type="match status" value="1"/>
</dbReference>